<gene>
    <name evidence="2" type="ORF">BSOLF_0327</name>
</gene>
<dbReference type="Gene3D" id="3.40.630.30">
    <property type="match status" value="1"/>
</dbReference>
<dbReference type="EMBL" id="PEBX01000032">
    <property type="protein sequence ID" value="PTQ56337.1"/>
    <property type="molecule type" value="Genomic_DNA"/>
</dbReference>
<sequence length="170" mass="18955">MQEDRVLSFPQAISMKRLDGGTWQTYRPRLLAFIQRYGEKRIARRTLVRLATDEALAYDPEGGIWVAHAGGRVLGVLAVRRAGIVLSMIVVHPLYRRAGIGVKLLNEAVRTTKRLYARISADNTPSLRLAKSTGFIIIDRIVTRRGQTIVIVARGAWQKKEAKACAASVF</sequence>
<dbReference type="SUPFAM" id="SSF55729">
    <property type="entry name" value="Acyl-CoA N-acyltransferases (Nat)"/>
    <property type="match status" value="1"/>
</dbReference>
<dbReference type="GO" id="GO:0016747">
    <property type="term" value="F:acyltransferase activity, transferring groups other than amino-acyl groups"/>
    <property type="evidence" value="ECO:0007669"/>
    <property type="project" value="InterPro"/>
</dbReference>
<dbReference type="AlphaFoldDB" id="A0A2R6Y0Y4"/>
<accession>A0A2R6Y0Y4</accession>
<evidence type="ECO:0000259" key="1">
    <source>
        <dbReference type="PROSITE" id="PS51186"/>
    </source>
</evidence>
<dbReference type="InterPro" id="IPR000182">
    <property type="entry name" value="GNAT_dom"/>
</dbReference>
<feature type="domain" description="N-acetyltransferase" evidence="1">
    <location>
        <begin position="26"/>
        <end position="163"/>
    </location>
</feature>
<organism evidence="2 3">
    <name type="scientific">Candidatus Carbonibacillus altaicus</name>
    <dbReference type="NCBI Taxonomy" id="2163959"/>
    <lineage>
        <taxon>Bacteria</taxon>
        <taxon>Bacillati</taxon>
        <taxon>Bacillota</taxon>
        <taxon>Bacilli</taxon>
        <taxon>Bacillales</taxon>
        <taxon>Candidatus Carbonibacillus</taxon>
    </lineage>
</organism>
<comment type="caution">
    <text evidence="2">The sequence shown here is derived from an EMBL/GenBank/DDBJ whole genome shotgun (WGS) entry which is preliminary data.</text>
</comment>
<dbReference type="CDD" id="cd04301">
    <property type="entry name" value="NAT_SF"/>
    <property type="match status" value="1"/>
</dbReference>
<dbReference type="Pfam" id="PF00583">
    <property type="entry name" value="Acetyltransf_1"/>
    <property type="match status" value="1"/>
</dbReference>
<reference evidence="3" key="1">
    <citation type="journal article" date="2018" name="Sci. Rep.">
        <title>Lignite coal burning seam in the remote Altai Mountains harbors a hydrogen-driven thermophilic microbial community.</title>
        <authorList>
            <person name="Kadnikov V.V."/>
            <person name="Mardanov A.V."/>
            <person name="Ivasenko D.A."/>
            <person name="Antsiferov D.V."/>
            <person name="Beletsky A.V."/>
            <person name="Karnachuk O.V."/>
            <person name="Ravin N.V."/>
        </authorList>
    </citation>
    <scope>NUCLEOTIDE SEQUENCE [LARGE SCALE GENOMIC DNA]</scope>
</reference>
<proteinExistence type="predicted"/>
<dbReference type="Proteomes" id="UP000244338">
    <property type="component" value="Unassembled WGS sequence"/>
</dbReference>
<dbReference type="InterPro" id="IPR016181">
    <property type="entry name" value="Acyl_CoA_acyltransferase"/>
</dbReference>
<name>A0A2R6Y0Y4_9BACL</name>
<evidence type="ECO:0000313" key="3">
    <source>
        <dbReference type="Proteomes" id="UP000244338"/>
    </source>
</evidence>
<protein>
    <recommendedName>
        <fullName evidence="1">N-acetyltransferase domain-containing protein</fullName>
    </recommendedName>
</protein>
<dbReference type="PROSITE" id="PS51186">
    <property type="entry name" value="GNAT"/>
    <property type="match status" value="1"/>
</dbReference>
<evidence type="ECO:0000313" key="2">
    <source>
        <dbReference type="EMBL" id="PTQ56337.1"/>
    </source>
</evidence>